<feature type="active site" evidence="7">
    <location>
        <position position="541"/>
    </location>
</feature>
<dbReference type="WBParaSite" id="NBR_0000836101-mRNA-1">
    <property type="protein sequence ID" value="NBR_0000836101-mRNA-1"/>
    <property type="gene ID" value="NBR_0000836101"/>
</dbReference>
<dbReference type="InterPro" id="IPR021109">
    <property type="entry name" value="Peptidase_aspartic_dom_sf"/>
</dbReference>
<keyword evidence="5 8" id="KW-0378">Hydrolase</keyword>
<evidence type="ECO:0000256" key="6">
    <source>
        <dbReference type="ARBA" id="ARBA00023180"/>
    </source>
</evidence>
<dbReference type="GO" id="GO:0004190">
    <property type="term" value="F:aspartic-type endopeptidase activity"/>
    <property type="evidence" value="ECO:0007669"/>
    <property type="project" value="UniProtKB-KW"/>
</dbReference>
<evidence type="ECO:0000256" key="8">
    <source>
        <dbReference type="RuleBase" id="RU000454"/>
    </source>
</evidence>
<dbReference type="CDD" id="cd05471">
    <property type="entry name" value="pepsin_like"/>
    <property type="match status" value="2"/>
</dbReference>
<dbReference type="OMA" id="WAYCISS"/>
<dbReference type="GO" id="GO:0006508">
    <property type="term" value="P:proteolysis"/>
    <property type="evidence" value="ECO:0007669"/>
    <property type="project" value="UniProtKB-KW"/>
</dbReference>
<evidence type="ECO:0000256" key="5">
    <source>
        <dbReference type="ARBA" id="ARBA00022801"/>
    </source>
</evidence>
<dbReference type="PANTHER" id="PTHR47966:SF8">
    <property type="entry name" value="ASPARTIC PROTEASE 1-RELATED"/>
    <property type="match status" value="1"/>
</dbReference>
<proteinExistence type="inferred from homology"/>
<dbReference type="SUPFAM" id="SSF50630">
    <property type="entry name" value="Acid proteases"/>
    <property type="match status" value="2"/>
</dbReference>
<evidence type="ECO:0000256" key="7">
    <source>
        <dbReference type="PIRSR" id="PIRSR601461-1"/>
    </source>
</evidence>
<reference evidence="12" key="1">
    <citation type="submission" date="2017-02" db="UniProtKB">
        <authorList>
            <consortium name="WormBaseParasite"/>
        </authorList>
    </citation>
    <scope>IDENTIFICATION</scope>
</reference>
<sequence length="659" mass="71711">MAVVMDTGSANLWVIDEDCKSDQCNGYPDSDYQKHKFARRNSSTFVSLFEDIALFYGSGFCKGYLAMDALSFAGLNVTEQTFAMATNIAEVFGYQPIDGIFGLGWPALAEKGVTPPVQNVLKQLDKPLFTVWMDRKVKPSKGESGGLITFGDLDKYNCVPTVNYVNLSSLTYWQFPIDGFSFGQYSQKKTEEAISDTGTSWIGAPPNAVYIIARQLGARFNPIYEIYSMPCYAMRALPNLTFTIGGHDYAIPSVEYVLDMGLPDQQTIALLLALVAVLYAKTFTMETRSSGSLRAKLIASNLYQQYLEQQHLIRAQILASGSQPFIDYADDFYLGNVTVGTPPQTVTLVLDTGSSNLWVIDAACTTAACNGEPNSGYTKHKFDTTKSSTFTKEARTFSIQYGSGSCNGYLGTDTVSFGGLTIAKQEFGVATTLAQVFGYQPVDGILGLGWPALAVDKVTPPMQNLLSQLDQPLFTVWMDRKLKSSTGGNGGLITYGAIDTQNCKSDLTYVPLSAETYWQFPIQGFTIGSFSETKKEQVISDTGTSWIGAPSSVVSGVVKQTGAKYDFANELYTVACSTQKTQPDLVWTINGVKYTVPSVEYVLDLGLGNGKCAITFFGMSGGGFGPAWILGDTWIRTYCNVYDIGNKRIGFATAIHSGL</sequence>
<dbReference type="FunFam" id="2.40.70.10:FF:000086">
    <property type="entry name" value="ASpartyl Protease"/>
    <property type="match status" value="1"/>
</dbReference>
<keyword evidence="3" id="KW-0732">Signal</keyword>
<evidence type="ECO:0000256" key="1">
    <source>
        <dbReference type="ARBA" id="ARBA00007447"/>
    </source>
</evidence>
<dbReference type="STRING" id="27835.A0A0N4XZ04"/>
<evidence type="ECO:0000256" key="2">
    <source>
        <dbReference type="ARBA" id="ARBA00022670"/>
    </source>
</evidence>
<protein>
    <submittedName>
        <fullName evidence="12">Napsin-A (inferred by orthology to a human protein)</fullName>
    </submittedName>
</protein>
<feature type="active site" evidence="7">
    <location>
        <position position="351"/>
    </location>
</feature>
<evidence type="ECO:0000313" key="11">
    <source>
        <dbReference type="Proteomes" id="UP000271162"/>
    </source>
</evidence>
<dbReference type="PROSITE" id="PS51767">
    <property type="entry name" value="PEPTIDASE_A1"/>
    <property type="match status" value="2"/>
</dbReference>
<dbReference type="InterPro" id="IPR034164">
    <property type="entry name" value="Pepsin-like_dom"/>
</dbReference>
<evidence type="ECO:0000313" key="12">
    <source>
        <dbReference type="WBParaSite" id="NBR_0000836101-mRNA-1"/>
    </source>
</evidence>
<dbReference type="Proteomes" id="UP000271162">
    <property type="component" value="Unassembled WGS sequence"/>
</dbReference>
<dbReference type="AlphaFoldDB" id="A0A0N4XZ04"/>
<dbReference type="Gene3D" id="2.40.70.10">
    <property type="entry name" value="Acid Proteases"/>
    <property type="match status" value="4"/>
</dbReference>
<dbReference type="Gene3D" id="2.60.40.1960">
    <property type="match status" value="1"/>
</dbReference>
<dbReference type="GO" id="GO:0005764">
    <property type="term" value="C:lysosome"/>
    <property type="evidence" value="ECO:0007669"/>
    <property type="project" value="TreeGrafter"/>
</dbReference>
<evidence type="ECO:0000256" key="3">
    <source>
        <dbReference type="ARBA" id="ARBA00022729"/>
    </source>
</evidence>
<keyword evidence="2 8" id="KW-0645">Protease</keyword>
<accession>A0A0N4XZ04</accession>
<keyword evidence="11" id="KW-1185">Reference proteome</keyword>
<feature type="domain" description="Peptidase A1" evidence="9">
    <location>
        <begin position="1"/>
        <end position="301"/>
    </location>
</feature>
<keyword evidence="4 8" id="KW-0064">Aspartyl protease</keyword>
<dbReference type="InterPro" id="IPR033121">
    <property type="entry name" value="PEPTIDASE_A1"/>
</dbReference>
<evidence type="ECO:0000259" key="9">
    <source>
        <dbReference type="PROSITE" id="PS51767"/>
    </source>
</evidence>
<dbReference type="PRINTS" id="PR00792">
    <property type="entry name" value="PEPSIN"/>
</dbReference>
<gene>
    <name evidence="10" type="ORF">NBR_LOCUS8362</name>
</gene>
<dbReference type="InterPro" id="IPR001461">
    <property type="entry name" value="Aspartic_peptidase_A1"/>
</dbReference>
<dbReference type="FunFam" id="2.40.70.10:FF:000052">
    <property type="entry name" value="ASpartyl Protease"/>
    <property type="match status" value="1"/>
</dbReference>
<reference evidence="10 11" key="2">
    <citation type="submission" date="2018-11" db="EMBL/GenBank/DDBJ databases">
        <authorList>
            <consortium name="Pathogen Informatics"/>
        </authorList>
    </citation>
    <scope>NUCLEOTIDE SEQUENCE [LARGE SCALE GENOMIC DNA]</scope>
</reference>
<organism evidence="12">
    <name type="scientific">Nippostrongylus brasiliensis</name>
    <name type="common">Rat hookworm</name>
    <dbReference type="NCBI Taxonomy" id="27835"/>
    <lineage>
        <taxon>Eukaryota</taxon>
        <taxon>Metazoa</taxon>
        <taxon>Ecdysozoa</taxon>
        <taxon>Nematoda</taxon>
        <taxon>Chromadorea</taxon>
        <taxon>Rhabditida</taxon>
        <taxon>Rhabditina</taxon>
        <taxon>Rhabditomorpha</taxon>
        <taxon>Strongyloidea</taxon>
        <taxon>Heligmosomidae</taxon>
        <taxon>Nippostrongylus</taxon>
    </lineage>
</organism>
<comment type="similarity">
    <text evidence="1 8">Belongs to the peptidase A1 family.</text>
</comment>
<dbReference type="Pfam" id="PF00026">
    <property type="entry name" value="Asp"/>
    <property type="match status" value="2"/>
</dbReference>
<evidence type="ECO:0000256" key="4">
    <source>
        <dbReference type="ARBA" id="ARBA00022750"/>
    </source>
</evidence>
<name>A0A0N4XZ04_NIPBR</name>
<dbReference type="PANTHER" id="PTHR47966">
    <property type="entry name" value="BETA-SITE APP-CLEAVING ENZYME, ISOFORM A-RELATED"/>
    <property type="match status" value="1"/>
</dbReference>
<dbReference type="EMBL" id="UYSL01019996">
    <property type="protein sequence ID" value="VDL71951.1"/>
    <property type="molecule type" value="Genomic_DNA"/>
</dbReference>
<dbReference type="PROSITE" id="PS00141">
    <property type="entry name" value="ASP_PROTEASE"/>
    <property type="match status" value="1"/>
</dbReference>
<evidence type="ECO:0000313" key="10">
    <source>
        <dbReference type="EMBL" id="VDL71951.1"/>
    </source>
</evidence>
<keyword evidence="6" id="KW-0325">Glycoprotein</keyword>
<feature type="domain" description="Peptidase A1" evidence="9">
    <location>
        <begin position="333"/>
        <end position="652"/>
    </location>
</feature>
<dbReference type="InterPro" id="IPR001969">
    <property type="entry name" value="Aspartic_peptidase_AS"/>
</dbReference>